<evidence type="ECO:0000259" key="1">
    <source>
        <dbReference type="Pfam" id="PF13166"/>
    </source>
</evidence>
<dbReference type="EMBL" id="FTPU01000023">
    <property type="protein sequence ID" value="SIT97432.1"/>
    <property type="molecule type" value="Genomic_DNA"/>
</dbReference>
<dbReference type="InterPro" id="IPR026866">
    <property type="entry name" value="CR006_AAA"/>
</dbReference>
<name>A0A1U7PZF9_9FLAO</name>
<dbReference type="STRING" id="1121284.SAMN05660493_02149"/>
<dbReference type="InterPro" id="IPR027417">
    <property type="entry name" value="P-loop_NTPase"/>
</dbReference>
<sequence length="374" mass="44038">MSNKPKIYKYKTLPRLVTRLRDDLNNSDFVLLYAYNGTGKTRISMAFKDKGKQLGNSDTLYFNAFTEDLFYWDNDLDNDRDRTLKINSKSNFFNGFRELALEEKIFAYLERYAEFDFKIDYEKWQVVFSKNIKNPKYKTNTEEPEYIIQDNIKISRGEENIFIWCIFLVICELTIDGDEAYNWVKYIYIDDPISSLDDNNTIAVASDLVKILKKGVGKVKMILSSHHNLFFNVMCNELKKNNHKRYFLHKNGTEGHTLRATDDTPFFHHVALLSELKRVAESNKISTYHFNMLRSTLEKTATFFGFDDFSKCIHGINDEVLYARALNLLSHGKYSIYEPVEMGVDNKELFKNILNEFLVKYEFYLPEVLDEEIK</sequence>
<dbReference type="AlphaFoldDB" id="A0A1U7PZF9"/>
<evidence type="ECO:0000313" key="3">
    <source>
        <dbReference type="Proteomes" id="UP000187261"/>
    </source>
</evidence>
<proteinExistence type="predicted"/>
<dbReference type="RefSeq" id="WP_076783595.1">
    <property type="nucleotide sequence ID" value="NZ_FTPU01000023.1"/>
</dbReference>
<dbReference type="Pfam" id="PF13166">
    <property type="entry name" value="AAA_13"/>
    <property type="match status" value="1"/>
</dbReference>
<keyword evidence="3" id="KW-1185">Reference proteome</keyword>
<protein>
    <submittedName>
        <fullName evidence="2">AAA domain-containing protein</fullName>
    </submittedName>
</protein>
<feature type="domain" description="Protein CR006 P-loop" evidence="1">
    <location>
        <begin position="151"/>
        <end position="343"/>
    </location>
</feature>
<organism evidence="2 3">
    <name type="scientific">Epilithonimonas bovis DSM 19482</name>
    <dbReference type="NCBI Taxonomy" id="1121284"/>
    <lineage>
        <taxon>Bacteria</taxon>
        <taxon>Pseudomonadati</taxon>
        <taxon>Bacteroidota</taxon>
        <taxon>Flavobacteriia</taxon>
        <taxon>Flavobacteriales</taxon>
        <taxon>Weeksellaceae</taxon>
        <taxon>Chryseobacterium group</taxon>
        <taxon>Epilithonimonas</taxon>
    </lineage>
</organism>
<dbReference type="Gene3D" id="3.40.50.300">
    <property type="entry name" value="P-loop containing nucleotide triphosphate hydrolases"/>
    <property type="match status" value="1"/>
</dbReference>
<accession>A0A1U7PZF9</accession>
<gene>
    <name evidence="2" type="ORF">SAMN05660493_02149</name>
</gene>
<dbReference type="OrthoDB" id="9795565at2"/>
<reference evidence="3" key="1">
    <citation type="submission" date="2016-10" db="EMBL/GenBank/DDBJ databases">
        <authorList>
            <person name="Varghese N."/>
            <person name="Submissions S."/>
        </authorList>
    </citation>
    <scope>NUCLEOTIDE SEQUENCE [LARGE SCALE GENOMIC DNA]</scope>
    <source>
        <strain evidence="3">DSM 19482</strain>
    </source>
</reference>
<dbReference type="Proteomes" id="UP000187261">
    <property type="component" value="Unassembled WGS sequence"/>
</dbReference>
<evidence type="ECO:0000313" key="2">
    <source>
        <dbReference type="EMBL" id="SIT97432.1"/>
    </source>
</evidence>